<name>A0ABY2NV87_9LEPT</name>
<dbReference type="EMBL" id="RQHK01000017">
    <property type="protein sequence ID" value="TGM72139.1"/>
    <property type="molecule type" value="Genomic_DNA"/>
</dbReference>
<evidence type="ECO:0000313" key="1">
    <source>
        <dbReference type="EMBL" id="TGM72139.1"/>
    </source>
</evidence>
<reference evidence="2" key="1">
    <citation type="journal article" date="2019" name="PLoS Negl. Trop. Dis.">
        <title>Revisiting the worldwide diversity of Leptospira species in the environment.</title>
        <authorList>
            <person name="Vincent A.T."/>
            <person name="Schiettekatte O."/>
            <person name="Bourhy P."/>
            <person name="Veyrier F.J."/>
            <person name="Picardeau M."/>
        </authorList>
    </citation>
    <scope>NUCLEOTIDE SEQUENCE [LARGE SCALE GENOMIC DNA]</scope>
    <source>
        <strain evidence="2">201601298</strain>
    </source>
</reference>
<dbReference type="Proteomes" id="UP000297940">
    <property type="component" value="Unassembled WGS sequence"/>
</dbReference>
<accession>A0ABY2NV87</accession>
<organism evidence="1 2">
    <name type="scientific">Leptospira mtsangambouensis</name>
    <dbReference type="NCBI Taxonomy" id="2484912"/>
    <lineage>
        <taxon>Bacteria</taxon>
        <taxon>Pseudomonadati</taxon>
        <taxon>Spirochaetota</taxon>
        <taxon>Spirochaetia</taxon>
        <taxon>Leptospirales</taxon>
        <taxon>Leptospiraceae</taxon>
        <taxon>Leptospira</taxon>
    </lineage>
</organism>
<dbReference type="RefSeq" id="WP_135695140.1">
    <property type="nucleotide sequence ID" value="NZ_RQHK01000017.1"/>
</dbReference>
<proteinExistence type="predicted"/>
<protein>
    <submittedName>
        <fullName evidence="1">HEAT repeat domain-containing protein</fullName>
    </submittedName>
</protein>
<keyword evidence="2" id="KW-1185">Reference proteome</keyword>
<evidence type="ECO:0000313" key="2">
    <source>
        <dbReference type="Proteomes" id="UP000297940"/>
    </source>
</evidence>
<gene>
    <name evidence="1" type="ORF">EHR01_12720</name>
</gene>
<sequence length="382" mass="44761">MKYWIISFILLTSTNIFPESYEEEVIQSIESIRTIKASDDKSEIENFNSLMDSNWKKFSEKKSTSLPIIRTKLKDELSSNSPNQMVLLDLSWYLALYNPEEEQIDLIKKAYETIDFQSPIIIQNTQQYFRLALFLSEKQTPDFLFSIDKRFLQNESKSFFIAQHIATVDAHAQRTHLYGVYGNQSVPHLLKILKSEPNPKLRQSITSILRRICTPECANDIYTMLETENDHITFVNETYILLDNAGPIGKELYLKLKPKPKSLSKETENYFFSEQNYVKNQSYDFLIAKLKKKYGESSNNFSDSKLMNEIEKMIQNKGESHTIHPLDFFSNSINHQILINKLIEARRKCFLRINHHGMQDIDINNFILNTLYYKEQIPNESN</sequence>
<comment type="caution">
    <text evidence="1">The sequence shown here is derived from an EMBL/GenBank/DDBJ whole genome shotgun (WGS) entry which is preliminary data.</text>
</comment>